<gene>
    <name evidence="2" type="ORF">NDR86_12980</name>
</gene>
<dbReference type="AlphaFoldDB" id="A0A9X2E9N3"/>
<accession>A0A9X2E9N3</accession>
<reference evidence="2" key="1">
    <citation type="submission" date="2022-06" db="EMBL/GenBank/DDBJ databases">
        <title>Novel species in genus nocardia.</title>
        <authorList>
            <person name="Li F."/>
        </authorList>
    </citation>
    <scope>NUCLEOTIDE SEQUENCE</scope>
    <source>
        <strain evidence="2">CDC141</strain>
    </source>
</reference>
<keyword evidence="3" id="KW-1185">Reference proteome</keyword>
<feature type="region of interest" description="Disordered" evidence="1">
    <location>
        <begin position="1"/>
        <end position="24"/>
    </location>
</feature>
<protein>
    <submittedName>
        <fullName evidence="2">Uncharacterized protein</fullName>
    </submittedName>
</protein>
<organism evidence="2 3">
    <name type="scientific">Nocardia pulmonis</name>
    <dbReference type="NCBI Taxonomy" id="2951408"/>
    <lineage>
        <taxon>Bacteria</taxon>
        <taxon>Bacillati</taxon>
        <taxon>Actinomycetota</taxon>
        <taxon>Actinomycetes</taxon>
        <taxon>Mycobacteriales</taxon>
        <taxon>Nocardiaceae</taxon>
        <taxon>Nocardia</taxon>
    </lineage>
</organism>
<name>A0A9X2E9N3_9NOCA</name>
<dbReference type="RefSeq" id="WP_251911947.1">
    <property type="nucleotide sequence ID" value="NZ_JAMRXG010000005.1"/>
</dbReference>
<evidence type="ECO:0000256" key="1">
    <source>
        <dbReference type="SAM" id="MobiDB-lite"/>
    </source>
</evidence>
<evidence type="ECO:0000313" key="3">
    <source>
        <dbReference type="Proteomes" id="UP001139157"/>
    </source>
</evidence>
<proteinExistence type="predicted"/>
<dbReference type="EMBL" id="JAMRXG010000005">
    <property type="protein sequence ID" value="MCM6774391.1"/>
    <property type="molecule type" value="Genomic_DNA"/>
</dbReference>
<comment type="caution">
    <text evidence="2">The sequence shown here is derived from an EMBL/GenBank/DDBJ whole genome shotgun (WGS) entry which is preliminary data.</text>
</comment>
<evidence type="ECO:0000313" key="2">
    <source>
        <dbReference type="EMBL" id="MCM6774391.1"/>
    </source>
</evidence>
<sequence length="96" mass="10281">MTTARKKPCSPNATEFATRATRGGAETRAGAVEVIREAYRPPGVESETNRRRLITLRSRLGNESGQVDVKGRDLYGTLEGAGRIGSRVHGVGEVVA</sequence>
<dbReference type="Proteomes" id="UP001139157">
    <property type="component" value="Unassembled WGS sequence"/>
</dbReference>